<feature type="region of interest" description="Disordered" evidence="6">
    <location>
        <begin position="684"/>
        <end position="776"/>
    </location>
</feature>
<dbReference type="InterPro" id="IPR026058">
    <property type="entry name" value="LIPIN"/>
</dbReference>
<dbReference type="InterPro" id="IPR031315">
    <property type="entry name" value="LNS2/PITP"/>
</dbReference>
<comment type="similarity">
    <text evidence="3">Belongs to the lipin family.</text>
</comment>
<comment type="catalytic activity">
    <reaction evidence="1">
        <text>a 1,2-diacyl-sn-glycero-3-phosphate + H2O = a 1,2-diacyl-sn-glycerol + phosphate</text>
        <dbReference type="Rhea" id="RHEA:27429"/>
        <dbReference type="ChEBI" id="CHEBI:15377"/>
        <dbReference type="ChEBI" id="CHEBI:17815"/>
        <dbReference type="ChEBI" id="CHEBI:43474"/>
        <dbReference type="ChEBI" id="CHEBI:58608"/>
        <dbReference type="EC" id="3.1.3.4"/>
    </reaction>
    <physiologicalReaction direction="left-to-right" evidence="1">
        <dbReference type="Rhea" id="RHEA:27430"/>
    </physiologicalReaction>
</comment>
<dbReference type="GO" id="GO:0019432">
    <property type="term" value="P:triglyceride biosynthetic process"/>
    <property type="evidence" value="ECO:0007669"/>
    <property type="project" value="TreeGrafter"/>
</dbReference>
<dbReference type="Proteomes" id="UP000014500">
    <property type="component" value="Unassembled WGS sequence"/>
</dbReference>
<feature type="region of interest" description="Disordered" evidence="6">
    <location>
        <begin position="179"/>
        <end position="220"/>
    </location>
</feature>
<dbReference type="EnsemblMetazoa" id="SMAR010626-RA">
    <property type="protein sequence ID" value="SMAR010626-PA"/>
    <property type="gene ID" value="SMAR010626"/>
</dbReference>
<dbReference type="OMA" id="GRHEENT"/>
<keyword evidence="9" id="KW-1185">Reference proteome</keyword>
<dbReference type="InterPro" id="IPR007651">
    <property type="entry name" value="Lipin_N"/>
</dbReference>
<proteinExistence type="inferred from homology"/>
<feature type="compositionally biased region" description="Basic residues" evidence="6">
    <location>
        <begin position="276"/>
        <end position="290"/>
    </location>
</feature>
<dbReference type="Pfam" id="PF04571">
    <property type="entry name" value="Lipin_N"/>
    <property type="match status" value="1"/>
</dbReference>
<comment type="cofactor">
    <cofactor evidence="2">
        <name>Mg(2+)</name>
        <dbReference type="ChEBI" id="CHEBI:18420"/>
    </cofactor>
</comment>
<dbReference type="GO" id="GO:0032869">
    <property type="term" value="P:cellular response to insulin stimulus"/>
    <property type="evidence" value="ECO:0007669"/>
    <property type="project" value="TreeGrafter"/>
</dbReference>
<feature type="compositionally biased region" description="Polar residues" evidence="6">
    <location>
        <begin position="258"/>
        <end position="267"/>
    </location>
</feature>
<dbReference type="PANTHER" id="PTHR12181:SF12">
    <property type="entry name" value="PHOSPHATIDATE PHOSPHATASE"/>
    <property type="match status" value="1"/>
</dbReference>
<dbReference type="GO" id="GO:0003713">
    <property type="term" value="F:transcription coactivator activity"/>
    <property type="evidence" value="ECO:0007669"/>
    <property type="project" value="TreeGrafter"/>
</dbReference>
<name>T1JA68_STRMM</name>
<dbReference type="eggNOG" id="KOG2116">
    <property type="taxonomic scope" value="Eukaryota"/>
</dbReference>
<evidence type="ECO:0000313" key="9">
    <source>
        <dbReference type="Proteomes" id="UP000014500"/>
    </source>
</evidence>
<organism evidence="8 9">
    <name type="scientific">Strigamia maritima</name>
    <name type="common">European centipede</name>
    <name type="synonym">Geophilus maritimus</name>
    <dbReference type="NCBI Taxonomy" id="126957"/>
    <lineage>
        <taxon>Eukaryota</taxon>
        <taxon>Metazoa</taxon>
        <taxon>Ecdysozoa</taxon>
        <taxon>Arthropoda</taxon>
        <taxon>Myriapoda</taxon>
        <taxon>Chilopoda</taxon>
        <taxon>Pleurostigmophora</taxon>
        <taxon>Geophilomorpha</taxon>
        <taxon>Linotaeniidae</taxon>
        <taxon>Strigamia</taxon>
    </lineage>
</organism>
<dbReference type="SMART" id="SM00775">
    <property type="entry name" value="LNS2"/>
    <property type="match status" value="1"/>
</dbReference>
<dbReference type="SUPFAM" id="SSF56784">
    <property type="entry name" value="HAD-like"/>
    <property type="match status" value="1"/>
</dbReference>
<reference evidence="8" key="2">
    <citation type="submission" date="2015-02" db="UniProtKB">
        <authorList>
            <consortium name="EnsemblMetazoa"/>
        </authorList>
    </citation>
    <scope>IDENTIFICATION</scope>
</reference>
<dbReference type="EC" id="3.1.3.4" evidence="4"/>
<evidence type="ECO:0000256" key="6">
    <source>
        <dbReference type="SAM" id="MobiDB-lite"/>
    </source>
</evidence>
<protein>
    <recommendedName>
        <fullName evidence="4">phosphatidate phosphatase</fullName>
        <ecNumber evidence="4">3.1.3.4</ecNumber>
    </recommendedName>
</protein>
<dbReference type="GO" id="GO:0009062">
    <property type="term" value="P:fatty acid catabolic process"/>
    <property type="evidence" value="ECO:0007669"/>
    <property type="project" value="TreeGrafter"/>
</dbReference>
<feature type="compositionally biased region" description="Low complexity" evidence="6">
    <location>
        <begin position="315"/>
        <end position="328"/>
    </location>
</feature>
<dbReference type="InterPro" id="IPR013209">
    <property type="entry name" value="LNS2"/>
</dbReference>
<dbReference type="GO" id="GO:0005634">
    <property type="term" value="C:nucleus"/>
    <property type="evidence" value="ECO:0007669"/>
    <property type="project" value="TreeGrafter"/>
</dbReference>
<evidence type="ECO:0000256" key="3">
    <source>
        <dbReference type="ARBA" id="ARBA00005476"/>
    </source>
</evidence>
<sequence>MAMLSTYMKVHEWLNSPPKRGEQTAVMNYVSKFLSNFKEFYNEINSATLTGAIDVVIVRLEDGSYACSPFHVRFGKIGVLRSREKVVDIEINDKPVNIHMKLGETGEAFFVEETEDIDEVPSHLATSPIPTYDLEKELNKRMASENSVRDGLDVRLKSNWSDNDSENICTDMEMMKRNEHRNGRSGGSASEPRSPGSSKFSSNQGRMSVSEGTLYSERDRHELEGVTRLYERKKSSQGAHSHYSSEGILAENKNLTYMPQISPSDQSGVADEDKSKKKKRRKRSTVKKRKEQQVESSDDDEMFQLEMEVNDDEGNVSQSNSSSTTSVQTRKVSSFLDHQNQITASSVQTSVNQAGLPSTSRAVPHSWPYKSSMQLNLEIHPFSDGDVTPILSPVTSRPPTPKSDTEYEISKQETASQTDCGDNPWSWKWGELPVPPKTDKHLHDSTISDDEMHAKRLEQESDDHRSMLGGMFRFMRKTKKIRHQPESEGIYLDELNPDEMDPEVAKLYFPQRNSSLHLQNAADVKCSAIQIKDEDVESGNGSSLPQSPYSVEGGLGSLQGIDSDNEERHPIFDFKGYNDLAISLCGGLAAHDGAIPQERFMHSLVTYDDFCEHPEMLHNPDLVIRLNNKYYNWETVAPMVLSLILYQRPLSDRTVNVLVRECMPKKPKKSETKGYSWFSWRRSAQSDDDRKKSDNDGKKSDEDRKQSDEDRKKSDNDRKKTEKKSDEKKKTDVEEGLKAETTEDESELKMVKVEDPPIPSTGLSIPNTPPKEKPISKLSNEMQQPMIRETASITIPIRSETDSSNPIEIKSKSEKRLSKGTEGFKKTLRLSSEQIKHLNLHPGRNEVVFSVTTAYQGTTRCKCHIYLWNFDDKIVISDIDGTITKSDVLGHILPIIGKDWAQSGVAQLFTKIKNNGYQFLYLSARAIGQARVTREYLKSVRQGDVCLPDGPLLLNPSSLISAFHREVIEKKPEDFKISCLKDIQALFPSAINPFYAGYGNRINDVWAYRAVGIPISRIFTINHKGELKHELTQTFQSTYSGLSYVVDHLFPPLRRSSLSDGVLTSNFEGSEEYSAFTYWRAPIPEIQIDIPETKAIEKKSEEKKSKPLSGSV</sequence>
<evidence type="ECO:0000256" key="5">
    <source>
        <dbReference type="ARBA" id="ARBA00022801"/>
    </source>
</evidence>
<dbReference type="GO" id="GO:0008195">
    <property type="term" value="F:phosphatidate phosphatase activity"/>
    <property type="evidence" value="ECO:0007669"/>
    <property type="project" value="UniProtKB-EC"/>
</dbReference>
<dbReference type="Pfam" id="PF08235">
    <property type="entry name" value="LNS2"/>
    <property type="match status" value="1"/>
</dbReference>
<dbReference type="Pfam" id="PF16876">
    <property type="entry name" value="Lipin_mid"/>
    <property type="match status" value="1"/>
</dbReference>
<evidence type="ECO:0000313" key="8">
    <source>
        <dbReference type="EnsemblMetazoa" id="SMAR010626-PA"/>
    </source>
</evidence>
<feature type="domain" description="LNS2/PITP" evidence="7">
    <location>
        <begin position="874"/>
        <end position="1030"/>
    </location>
</feature>
<accession>T1JA68</accession>
<dbReference type="PhylomeDB" id="T1JA68"/>
<dbReference type="GO" id="GO:0045944">
    <property type="term" value="P:positive regulation of transcription by RNA polymerase II"/>
    <property type="evidence" value="ECO:0007669"/>
    <property type="project" value="TreeGrafter"/>
</dbReference>
<evidence type="ECO:0000259" key="7">
    <source>
        <dbReference type="SMART" id="SM00775"/>
    </source>
</evidence>
<feature type="compositionally biased region" description="Basic and acidic residues" evidence="6">
    <location>
        <begin position="684"/>
        <end position="755"/>
    </location>
</feature>
<dbReference type="STRING" id="126957.T1JA68"/>
<evidence type="ECO:0000256" key="2">
    <source>
        <dbReference type="ARBA" id="ARBA00001946"/>
    </source>
</evidence>
<dbReference type="InterPro" id="IPR036412">
    <property type="entry name" value="HAD-like_sf"/>
</dbReference>
<dbReference type="AlphaFoldDB" id="T1JA68"/>
<feature type="region of interest" description="Disordered" evidence="6">
    <location>
        <begin position="392"/>
        <end position="422"/>
    </location>
</feature>
<dbReference type="HOGENOM" id="CLU_002546_0_0_1"/>
<evidence type="ECO:0000256" key="4">
    <source>
        <dbReference type="ARBA" id="ARBA00012638"/>
    </source>
</evidence>
<feature type="compositionally biased region" description="Acidic residues" evidence="6">
    <location>
        <begin position="296"/>
        <end position="314"/>
    </location>
</feature>
<evidence type="ECO:0000256" key="1">
    <source>
        <dbReference type="ARBA" id="ARBA00001180"/>
    </source>
</evidence>
<keyword evidence="5" id="KW-0378">Hydrolase</keyword>
<dbReference type="InterPro" id="IPR031703">
    <property type="entry name" value="Lipin_mid"/>
</dbReference>
<dbReference type="PANTHER" id="PTHR12181">
    <property type="entry name" value="LIPIN"/>
    <property type="match status" value="1"/>
</dbReference>
<feature type="region of interest" description="Disordered" evidence="6">
    <location>
        <begin position="258"/>
        <end position="331"/>
    </location>
</feature>
<feature type="compositionally biased region" description="Polar residues" evidence="6">
    <location>
        <begin position="195"/>
        <end position="213"/>
    </location>
</feature>
<reference evidence="9" key="1">
    <citation type="submission" date="2011-05" db="EMBL/GenBank/DDBJ databases">
        <authorList>
            <person name="Richards S.R."/>
            <person name="Qu J."/>
            <person name="Jiang H."/>
            <person name="Jhangiani S.N."/>
            <person name="Agravi P."/>
            <person name="Goodspeed R."/>
            <person name="Gross S."/>
            <person name="Mandapat C."/>
            <person name="Jackson L."/>
            <person name="Mathew T."/>
            <person name="Pu L."/>
            <person name="Thornton R."/>
            <person name="Saada N."/>
            <person name="Wilczek-Boney K.B."/>
            <person name="Lee S."/>
            <person name="Kovar C."/>
            <person name="Wu Y."/>
            <person name="Scherer S.E."/>
            <person name="Worley K.C."/>
            <person name="Muzny D.M."/>
            <person name="Gibbs R."/>
        </authorList>
    </citation>
    <scope>NUCLEOTIDE SEQUENCE</scope>
    <source>
        <strain evidence="9">Brora</strain>
    </source>
</reference>
<dbReference type="EMBL" id="JH431984">
    <property type="status" value="NOT_ANNOTATED_CDS"/>
    <property type="molecule type" value="Genomic_DNA"/>
</dbReference>